<dbReference type="OrthoDB" id="187854at2"/>
<dbReference type="RefSeq" id="WP_107012921.1">
    <property type="nucleotide sequence ID" value="NZ_CP028136.1"/>
</dbReference>
<evidence type="ECO:0000313" key="2">
    <source>
        <dbReference type="Proteomes" id="UP000241507"/>
    </source>
</evidence>
<dbReference type="EMBL" id="CP028136">
    <property type="protein sequence ID" value="AVR46147.1"/>
    <property type="molecule type" value="Genomic_DNA"/>
</dbReference>
<sequence>MKELQLLFLVLTTAVMSAQVEAPQPSPQGKIQQKVGLTDVAIEYSRPGMKGRTIFGDLVPYGELWRTGANANTTISFSDDVTIEGNTLKAGKYAIYTVPREKNWQVIFYKNTDNWGVPQEWDESKVALKATAEVDELPFDVETFTIFLNNLTNDSGVLEFVWANKIASLPFQVPTEKKAMASIDRIMNGPTANDYFSAAAYYHDAGKDLNKAYEWIKKAAEMAGEDAYWVFRKKSLIEADLGKKQEAIASAKRSLASAKKNGNPDYVKLNEDSLKEWGAMK</sequence>
<evidence type="ECO:0000313" key="1">
    <source>
        <dbReference type="EMBL" id="AVR46147.1"/>
    </source>
</evidence>
<dbReference type="KEGG" id="grs:C7S20_13265"/>
<dbReference type="Proteomes" id="UP000241507">
    <property type="component" value="Chromosome"/>
</dbReference>
<proteinExistence type="predicted"/>
<name>A0A2R3Z791_9FLAO</name>
<accession>A0A2R3Z791</accession>
<dbReference type="Pfam" id="PF11138">
    <property type="entry name" value="DUF2911"/>
    <property type="match status" value="1"/>
</dbReference>
<protein>
    <submittedName>
        <fullName evidence="1">Dihydrolipoamide dehydrogenase</fullName>
    </submittedName>
</protein>
<keyword evidence="2" id="KW-1185">Reference proteome</keyword>
<dbReference type="AlphaFoldDB" id="A0A2R3Z791"/>
<gene>
    <name evidence="1" type="ORF">C7S20_13265</name>
</gene>
<organism evidence="1 2">
    <name type="scientific">Christiangramia fulva</name>
    <dbReference type="NCBI Taxonomy" id="2126553"/>
    <lineage>
        <taxon>Bacteria</taxon>
        <taxon>Pseudomonadati</taxon>
        <taxon>Bacteroidota</taxon>
        <taxon>Flavobacteriia</taxon>
        <taxon>Flavobacteriales</taxon>
        <taxon>Flavobacteriaceae</taxon>
        <taxon>Christiangramia</taxon>
    </lineage>
</organism>
<dbReference type="InterPro" id="IPR021314">
    <property type="entry name" value="DUF2911"/>
</dbReference>
<reference evidence="2" key="1">
    <citation type="submission" date="2018-03" db="EMBL/GenBank/DDBJ databases">
        <title>Gramella fulva sp. nov., isolated from a dry surface of tidal flat.</title>
        <authorList>
            <person name="Hwang S.H."/>
            <person name="Hwang W.M."/>
            <person name="Kang K."/>
            <person name="Ahn T.-Y."/>
        </authorList>
    </citation>
    <scope>NUCLEOTIDE SEQUENCE [LARGE SCALE GENOMIC DNA]</scope>
    <source>
        <strain evidence="2">SH35</strain>
    </source>
</reference>